<evidence type="ECO:0000313" key="2">
    <source>
        <dbReference type="Proteomes" id="UP001177021"/>
    </source>
</evidence>
<dbReference type="EMBL" id="CASHSV030000024">
    <property type="protein sequence ID" value="CAJ2642084.1"/>
    <property type="molecule type" value="Genomic_DNA"/>
</dbReference>
<evidence type="ECO:0000313" key="1">
    <source>
        <dbReference type="EMBL" id="CAJ2642084.1"/>
    </source>
</evidence>
<gene>
    <name evidence="1" type="ORF">MILVUS5_LOCUS11610</name>
</gene>
<name>A0ACB0JE53_TRIPR</name>
<proteinExistence type="predicted"/>
<keyword evidence="2" id="KW-1185">Reference proteome</keyword>
<organism evidence="1 2">
    <name type="scientific">Trifolium pratense</name>
    <name type="common">Red clover</name>
    <dbReference type="NCBI Taxonomy" id="57577"/>
    <lineage>
        <taxon>Eukaryota</taxon>
        <taxon>Viridiplantae</taxon>
        <taxon>Streptophyta</taxon>
        <taxon>Embryophyta</taxon>
        <taxon>Tracheophyta</taxon>
        <taxon>Spermatophyta</taxon>
        <taxon>Magnoliopsida</taxon>
        <taxon>eudicotyledons</taxon>
        <taxon>Gunneridae</taxon>
        <taxon>Pentapetalae</taxon>
        <taxon>rosids</taxon>
        <taxon>fabids</taxon>
        <taxon>Fabales</taxon>
        <taxon>Fabaceae</taxon>
        <taxon>Papilionoideae</taxon>
        <taxon>50 kb inversion clade</taxon>
        <taxon>NPAAA clade</taxon>
        <taxon>Hologalegina</taxon>
        <taxon>IRL clade</taxon>
        <taxon>Trifolieae</taxon>
        <taxon>Trifolium</taxon>
    </lineage>
</organism>
<sequence length="71" mass="7996">MEDAVGCVWINYTVMFKKGAFETLLHSLAICNQVEPNSHSATRSFSSGSQHKQLMLLDQNNATWKELTSFC</sequence>
<comment type="caution">
    <text evidence="1">The sequence shown here is derived from an EMBL/GenBank/DDBJ whole genome shotgun (WGS) entry which is preliminary data.</text>
</comment>
<dbReference type="Proteomes" id="UP001177021">
    <property type="component" value="Unassembled WGS sequence"/>
</dbReference>
<reference evidence="1" key="1">
    <citation type="submission" date="2023-10" db="EMBL/GenBank/DDBJ databases">
        <authorList>
            <person name="Rodriguez Cubillos JULIANA M."/>
            <person name="De Vega J."/>
        </authorList>
    </citation>
    <scope>NUCLEOTIDE SEQUENCE</scope>
</reference>
<accession>A0ACB0JE53</accession>
<protein>
    <submittedName>
        <fullName evidence="1">Uncharacterized protein</fullName>
    </submittedName>
</protein>